<proteinExistence type="predicted"/>
<dbReference type="InterPro" id="IPR011055">
    <property type="entry name" value="Dup_hybrid_motif"/>
</dbReference>
<keyword evidence="2" id="KW-0472">Membrane</keyword>
<dbReference type="AlphaFoldDB" id="A0A1G9JLX6"/>
<dbReference type="OrthoDB" id="1099523at2"/>
<dbReference type="RefSeq" id="WP_093250172.1">
    <property type="nucleotide sequence ID" value="NZ_FNGP01000002.1"/>
</dbReference>
<accession>A0A1G9JLX6</accession>
<reference evidence="4 5" key="1">
    <citation type="submission" date="2016-10" db="EMBL/GenBank/DDBJ databases">
        <authorList>
            <person name="de Groot N.N."/>
        </authorList>
    </citation>
    <scope>NUCLEOTIDE SEQUENCE [LARGE SCALE GENOMIC DNA]</scope>
    <source>
        <strain evidence="4 5">CGMCC 1.9159</strain>
    </source>
</reference>
<dbReference type="InterPro" id="IPR016047">
    <property type="entry name" value="M23ase_b-sheet_dom"/>
</dbReference>
<keyword evidence="2" id="KW-0812">Transmembrane</keyword>
<dbReference type="GO" id="GO:0004222">
    <property type="term" value="F:metalloendopeptidase activity"/>
    <property type="evidence" value="ECO:0007669"/>
    <property type="project" value="TreeGrafter"/>
</dbReference>
<dbReference type="SUPFAM" id="SSF51261">
    <property type="entry name" value="Duplicated hybrid motif"/>
    <property type="match status" value="1"/>
</dbReference>
<evidence type="ECO:0000259" key="3">
    <source>
        <dbReference type="Pfam" id="PF01551"/>
    </source>
</evidence>
<dbReference type="STRING" id="686624.SAMN04488242_1330"/>
<feature type="transmembrane region" description="Helical" evidence="2">
    <location>
        <begin position="41"/>
        <end position="65"/>
    </location>
</feature>
<evidence type="ECO:0000313" key="5">
    <source>
        <dbReference type="Proteomes" id="UP000199475"/>
    </source>
</evidence>
<keyword evidence="2" id="KW-1133">Transmembrane helix</keyword>
<dbReference type="CDD" id="cd12797">
    <property type="entry name" value="M23_peptidase"/>
    <property type="match status" value="1"/>
</dbReference>
<dbReference type="PANTHER" id="PTHR21666:SF270">
    <property type="entry name" value="MUREIN HYDROLASE ACTIVATOR ENVC"/>
    <property type="match status" value="1"/>
</dbReference>
<evidence type="ECO:0000256" key="1">
    <source>
        <dbReference type="SAM" id="Coils"/>
    </source>
</evidence>
<dbReference type="Gene3D" id="2.70.70.10">
    <property type="entry name" value="Glucose Permease (Domain IIA)"/>
    <property type="match status" value="1"/>
</dbReference>
<keyword evidence="5" id="KW-1185">Reference proteome</keyword>
<dbReference type="InterPro" id="IPR050570">
    <property type="entry name" value="Cell_wall_metabolism_enzyme"/>
</dbReference>
<name>A0A1G9JLX6_9ACTN</name>
<dbReference type="PANTHER" id="PTHR21666">
    <property type="entry name" value="PEPTIDASE-RELATED"/>
    <property type="match status" value="1"/>
</dbReference>
<keyword evidence="1" id="KW-0175">Coiled coil</keyword>
<evidence type="ECO:0000256" key="2">
    <source>
        <dbReference type="SAM" id="Phobius"/>
    </source>
</evidence>
<evidence type="ECO:0000313" key="4">
    <source>
        <dbReference type="EMBL" id="SDL38306.1"/>
    </source>
</evidence>
<dbReference type="Pfam" id="PF01551">
    <property type="entry name" value="Peptidase_M23"/>
    <property type="match status" value="1"/>
</dbReference>
<feature type="coiled-coil region" evidence="1">
    <location>
        <begin position="151"/>
        <end position="185"/>
    </location>
</feature>
<sequence>MSEEFDVTPRRGIAIDDTVDSIEDLTPNPSRARRGHGRAKIGKGAVAAVMAGALAAGTLFAYAFAARDSSEPAMSSIGAEAAVPAAALEAAQQGFANRAADVSRNVVRDGLSEEAADANARQRAEAIGQAADDALQAEVSDTALERERLMDADLQLVNQQAEKLKKEAEEAARRLEEAKKIAAASGFKTSGMSSNDVANLTAKGGSMPVKSGFRVGAGFGQRGIWARYHTGQDFPAPTGTPVYAVASGVVLSPTAAGWAGTNVVIQHKPGATLYAHLSRRTVKAGQTVKAGDLIGYVGNTGRSFGSHLHFEYYKNGTTPGDVYQASNPMTFLRSLGVNG</sequence>
<dbReference type="Proteomes" id="UP000199475">
    <property type="component" value="Unassembled WGS sequence"/>
</dbReference>
<dbReference type="EMBL" id="FNGP01000002">
    <property type="protein sequence ID" value="SDL38306.1"/>
    <property type="molecule type" value="Genomic_DNA"/>
</dbReference>
<gene>
    <name evidence="4" type="ORF">SAMN04488242_1330</name>
</gene>
<protein>
    <submittedName>
        <fullName evidence="4">Peptidase family M23</fullName>
    </submittedName>
</protein>
<feature type="domain" description="M23ase beta-sheet core" evidence="3">
    <location>
        <begin position="228"/>
        <end position="317"/>
    </location>
</feature>
<organism evidence="4 5">
    <name type="scientific">Tessaracoccus oleiagri</name>
    <dbReference type="NCBI Taxonomy" id="686624"/>
    <lineage>
        <taxon>Bacteria</taxon>
        <taxon>Bacillati</taxon>
        <taxon>Actinomycetota</taxon>
        <taxon>Actinomycetes</taxon>
        <taxon>Propionibacteriales</taxon>
        <taxon>Propionibacteriaceae</taxon>
        <taxon>Tessaracoccus</taxon>
    </lineage>
</organism>